<dbReference type="CDD" id="cd03244">
    <property type="entry name" value="ABCC_MRP_domain2"/>
    <property type="match status" value="1"/>
</dbReference>
<dbReference type="PANTHER" id="PTHR24223">
    <property type="entry name" value="ATP-BINDING CASSETTE SUB-FAMILY C"/>
    <property type="match status" value="1"/>
</dbReference>
<dbReference type="InterPro" id="IPR003593">
    <property type="entry name" value="AAA+_ATPase"/>
</dbReference>
<dbReference type="GO" id="GO:0140359">
    <property type="term" value="F:ABC-type transporter activity"/>
    <property type="evidence" value="ECO:0007669"/>
    <property type="project" value="InterPro"/>
</dbReference>
<evidence type="ECO:0000256" key="8">
    <source>
        <dbReference type="SAM" id="MobiDB-lite"/>
    </source>
</evidence>
<evidence type="ECO:0000256" key="5">
    <source>
        <dbReference type="ARBA" id="ARBA00022840"/>
    </source>
</evidence>
<dbReference type="FunFam" id="1.20.1560.10:FF:000026">
    <property type="entry name" value="Multidrug resistance-associated protein lethal(2)03659"/>
    <property type="match status" value="1"/>
</dbReference>
<dbReference type="Pfam" id="PF00005">
    <property type="entry name" value="ABC_tran"/>
    <property type="match status" value="2"/>
</dbReference>
<feature type="transmembrane region" description="Helical" evidence="9">
    <location>
        <begin position="722"/>
        <end position="743"/>
    </location>
</feature>
<feature type="transmembrane region" description="Helical" evidence="9">
    <location>
        <begin position="321"/>
        <end position="340"/>
    </location>
</feature>
<feature type="domain" description="ABC transmembrane type-1" evidence="11">
    <location>
        <begin position="96"/>
        <end position="371"/>
    </location>
</feature>
<dbReference type="InterPro" id="IPR044726">
    <property type="entry name" value="ABCC_6TM_D2"/>
</dbReference>
<dbReference type="InterPro" id="IPR017871">
    <property type="entry name" value="ABC_transporter-like_CS"/>
</dbReference>
<evidence type="ECO:0000256" key="2">
    <source>
        <dbReference type="ARBA" id="ARBA00022448"/>
    </source>
</evidence>
<dbReference type="InterPro" id="IPR027417">
    <property type="entry name" value="P-loop_NTPase"/>
</dbReference>
<feature type="transmembrane region" description="Helical" evidence="9">
    <location>
        <begin position="135"/>
        <end position="157"/>
    </location>
</feature>
<feature type="transmembrane region" description="Helical" evidence="9">
    <location>
        <begin position="238"/>
        <end position="255"/>
    </location>
</feature>
<feature type="transmembrane region" description="Helical" evidence="9">
    <location>
        <begin position="792"/>
        <end position="813"/>
    </location>
</feature>
<dbReference type="InterPro" id="IPR003439">
    <property type="entry name" value="ABC_transporter-like_ATP-bd"/>
</dbReference>
<feature type="domain" description="ABC transmembrane type-1" evidence="11">
    <location>
        <begin position="723"/>
        <end position="1032"/>
    </location>
</feature>
<dbReference type="Gene3D" id="1.20.1560.10">
    <property type="entry name" value="ABC transporter type 1, transmembrane domain"/>
    <property type="match status" value="2"/>
</dbReference>
<comment type="subcellular location">
    <subcellularLocation>
        <location evidence="1">Membrane</location>
        <topology evidence="1">Multi-pass membrane protein</topology>
    </subcellularLocation>
</comment>
<evidence type="ECO:0000259" key="10">
    <source>
        <dbReference type="PROSITE" id="PS50893"/>
    </source>
</evidence>
<keyword evidence="7 9" id="KW-0472">Membrane</keyword>
<feature type="transmembrane region" description="Helical" evidence="9">
    <location>
        <begin position="975"/>
        <end position="996"/>
    </location>
</feature>
<feature type="domain" description="ABC transporter" evidence="10">
    <location>
        <begin position="432"/>
        <end position="655"/>
    </location>
</feature>
<sequence>MESAKDAEARRNKKGDNPINEAGFLNKLFFTWMFPLFYKGYKEGLKEDDIYSHLKQHDSELLGDRLEKEWFKEIRRNEKHPSLWRAYAKVFGRKFILYGSLVFVYEMMRLSQPLILANFLEYFNANTKVTLNNAYLYASLICVTTIVQIFLVHHAMFHVMHIGMQLRAGATALVYRKAMRLSKSSLAETTVGQMVNLISNDVSRYENCTMCTNDLWIGPIQCIVLLILLYQYSGWTSLVGISLLLCIVPIQIWMGKKTSVYRLKTALKTDERIRLMNEIISGMQVIKMYTWEKPFTKIVEYVRRLEMSEIRKNSILRAIHISFDMYLLRATIFISILAYILTGNTLDAQYVYTVSLFHELLRQCLSFAFAQGITQAAEAMISTRRIRKFLLYDEFVQELTLTPFSGDKNEKSNTGSLLVMGSVPDKTKPIGISLKNVSSRWIKTNSDYALEGIDFELSDGKMAAVIGTVGSGKSTLLHVFLKELLPVDGTVNVNGIISYASQEPWLFVGSVRQNILFGQEFDVVRYHEVIRVCALERDLKLFPHGDRTVIGERGVSLSGGQRARINLARAIYKEADIYLLDDPLSAVDAQVGKHIFNECINGYLQDKCVVLVTHQLQYLNDCEKIYLLNDGKVEHSGKFDDIKNAGKKFTNLLEELRRMEEEAKKEAEELKKRRNTVSTSGGDEESNELEGPSFAKETKFDGNVTWDMYKFYFLSGGSSLKIIFLVFLFLFSQALASYVDYFLSVWVNLEEMKSECNITGEVNDTLIQSLDSSQYTVIQKFWFRTLTEDLCLYIYTGLVAIIVPLFIWLYIFFYNCCIKASINLHNNMFSKIVFAPMRFFNTNPSGRILNRFSKDVNSVDEFLPVTLSDSIRIGLMMTACIIVVATVVPLILVPTGFIFLAFYLIRVVFIATTRDIKRFEAIARSPVYSHLTASLQGLTTIRAFGAQNILKKEFDNYQNSYSATSYMFLAANRTFGFWLDLHTAVFVTLVTFSFLVFKTDSFGGSVGLAISQSINLAGWFQYGIRQWSAMENTMTSVERLKEYAEVTPETDSQTKEPSKIWPENGYVRFVNLCLRYSKDDPYVLKNLNFDIQPREKVGIVGRTGAGKSSIIASLFRLADIEGDILIDSVDTKTIPLNRLRSSISIIPQEPVLFSGTLRKNLDPFDEYSDESLWNAIEEVELKSAVSDLPHGLESKMSEGGSNFSVGQRQLVCLARAIVRKNKILVLDEATASVDPHTDSLIQTTIREKFANCTVLTIAHRLHTIMDSDKVLVMDAGRALEFDHPYELLQDKRSIFYSLVEQTGRAMAKNLLDIATKTHTMRDKKNLK</sequence>
<dbReference type="Gene3D" id="3.40.50.300">
    <property type="entry name" value="P-loop containing nucleotide triphosphate hydrolases"/>
    <property type="match status" value="2"/>
</dbReference>
<keyword evidence="4" id="KW-0547">Nucleotide-binding</keyword>
<protein>
    <recommendedName>
        <fullName evidence="14">Multidrug resistance-associated protein lethal(2)03659</fullName>
    </recommendedName>
</protein>
<dbReference type="Pfam" id="PF00664">
    <property type="entry name" value="ABC_membrane"/>
    <property type="match status" value="2"/>
</dbReference>
<proteinExistence type="predicted"/>
<dbReference type="InterPro" id="IPR044746">
    <property type="entry name" value="ABCC_6TM_D1"/>
</dbReference>
<evidence type="ECO:0000256" key="6">
    <source>
        <dbReference type="ARBA" id="ARBA00022989"/>
    </source>
</evidence>
<evidence type="ECO:0000256" key="1">
    <source>
        <dbReference type="ARBA" id="ARBA00004141"/>
    </source>
</evidence>
<dbReference type="InterPro" id="IPR011527">
    <property type="entry name" value="ABC1_TM_dom"/>
</dbReference>
<dbReference type="GO" id="GO:0016020">
    <property type="term" value="C:membrane"/>
    <property type="evidence" value="ECO:0007669"/>
    <property type="project" value="UniProtKB-SubCell"/>
</dbReference>
<dbReference type="InterPro" id="IPR050173">
    <property type="entry name" value="ABC_transporter_C-like"/>
</dbReference>
<feature type="domain" description="ABC transporter" evidence="10">
    <location>
        <begin position="1067"/>
        <end position="1300"/>
    </location>
</feature>
<name>A0A9N9QQP2_9CUCU</name>
<dbReference type="FunFam" id="3.40.50.300:FF:000163">
    <property type="entry name" value="Multidrug resistance-associated protein member 4"/>
    <property type="match status" value="1"/>
</dbReference>
<reference evidence="12" key="1">
    <citation type="submission" date="2022-01" db="EMBL/GenBank/DDBJ databases">
        <authorList>
            <person name="King R."/>
        </authorList>
    </citation>
    <scope>NUCLEOTIDE SEQUENCE</scope>
</reference>
<dbReference type="CDD" id="cd03250">
    <property type="entry name" value="ABCC_MRP_domain1"/>
    <property type="match status" value="1"/>
</dbReference>
<keyword evidence="13" id="KW-1185">Reference proteome</keyword>
<evidence type="ECO:0000313" key="13">
    <source>
        <dbReference type="Proteomes" id="UP001152799"/>
    </source>
</evidence>
<dbReference type="PROSITE" id="PS50929">
    <property type="entry name" value="ABC_TM1F"/>
    <property type="match status" value="2"/>
</dbReference>
<dbReference type="GO" id="GO:0005524">
    <property type="term" value="F:ATP binding"/>
    <property type="evidence" value="ECO:0007669"/>
    <property type="project" value="UniProtKB-KW"/>
</dbReference>
<feature type="region of interest" description="Disordered" evidence="8">
    <location>
        <begin position="667"/>
        <end position="692"/>
    </location>
</feature>
<dbReference type="PANTHER" id="PTHR24223:SF448">
    <property type="entry name" value="FI20146P1-RELATED"/>
    <property type="match status" value="1"/>
</dbReference>
<evidence type="ECO:0008006" key="14">
    <source>
        <dbReference type="Google" id="ProtNLM"/>
    </source>
</evidence>
<keyword evidence="2" id="KW-0813">Transport</keyword>
<evidence type="ECO:0000313" key="12">
    <source>
        <dbReference type="EMBL" id="CAG9768725.1"/>
    </source>
</evidence>
<dbReference type="PROSITE" id="PS00211">
    <property type="entry name" value="ABC_TRANSPORTER_1"/>
    <property type="match status" value="2"/>
</dbReference>
<dbReference type="PROSITE" id="PS50893">
    <property type="entry name" value="ABC_TRANSPORTER_2"/>
    <property type="match status" value="2"/>
</dbReference>
<evidence type="ECO:0000256" key="7">
    <source>
        <dbReference type="ARBA" id="ARBA00023136"/>
    </source>
</evidence>
<keyword evidence="6 9" id="KW-1133">Transmembrane helix</keyword>
<dbReference type="Proteomes" id="UP001152799">
    <property type="component" value="Chromosome 5"/>
</dbReference>
<evidence type="ECO:0000256" key="4">
    <source>
        <dbReference type="ARBA" id="ARBA00022741"/>
    </source>
</evidence>
<dbReference type="CDD" id="cd18579">
    <property type="entry name" value="ABC_6TM_ABCC_D1"/>
    <property type="match status" value="1"/>
</dbReference>
<dbReference type="FunFam" id="1.20.1560.10:FF:000014">
    <property type="entry name" value="Multidrug resistance-associated protein member 4"/>
    <property type="match status" value="1"/>
</dbReference>
<keyword evidence="3 9" id="KW-0812">Transmembrane</keyword>
<evidence type="ECO:0000256" key="3">
    <source>
        <dbReference type="ARBA" id="ARBA00022692"/>
    </source>
</evidence>
<evidence type="ECO:0000259" key="11">
    <source>
        <dbReference type="PROSITE" id="PS50929"/>
    </source>
</evidence>
<dbReference type="SMART" id="SM00382">
    <property type="entry name" value="AAA"/>
    <property type="match status" value="2"/>
</dbReference>
<evidence type="ECO:0000256" key="9">
    <source>
        <dbReference type="SAM" id="Phobius"/>
    </source>
</evidence>
<dbReference type="EMBL" id="OU892281">
    <property type="protein sequence ID" value="CAG9768725.1"/>
    <property type="molecule type" value="Genomic_DNA"/>
</dbReference>
<dbReference type="OrthoDB" id="6500128at2759"/>
<gene>
    <name evidence="12" type="ORF">CEUTPL_LOCUS9249</name>
</gene>
<feature type="transmembrane region" description="Helical" evidence="9">
    <location>
        <begin position="95"/>
        <end position="115"/>
    </location>
</feature>
<dbReference type="CDD" id="cd18580">
    <property type="entry name" value="ABC_6TM_ABCC_D2"/>
    <property type="match status" value="1"/>
</dbReference>
<accession>A0A9N9QQP2</accession>
<dbReference type="SUPFAM" id="SSF52540">
    <property type="entry name" value="P-loop containing nucleoside triphosphate hydrolases"/>
    <property type="match status" value="2"/>
</dbReference>
<keyword evidence="5" id="KW-0067">ATP-binding</keyword>
<dbReference type="InterPro" id="IPR036640">
    <property type="entry name" value="ABC1_TM_sf"/>
</dbReference>
<organism evidence="12 13">
    <name type="scientific">Ceutorhynchus assimilis</name>
    <name type="common">cabbage seed weevil</name>
    <dbReference type="NCBI Taxonomy" id="467358"/>
    <lineage>
        <taxon>Eukaryota</taxon>
        <taxon>Metazoa</taxon>
        <taxon>Ecdysozoa</taxon>
        <taxon>Arthropoda</taxon>
        <taxon>Hexapoda</taxon>
        <taxon>Insecta</taxon>
        <taxon>Pterygota</taxon>
        <taxon>Neoptera</taxon>
        <taxon>Endopterygota</taxon>
        <taxon>Coleoptera</taxon>
        <taxon>Polyphaga</taxon>
        <taxon>Cucujiformia</taxon>
        <taxon>Curculionidae</taxon>
        <taxon>Ceutorhynchinae</taxon>
        <taxon>Ceutorhynchus</taxon>
    </lineage>
</organism>
<feature type="transmembrane region" description="Helical" evidence="9">
    <location>
        <begin position="1002"/>
        <end position="1020"/>
    </location>
</feature>
<dbReference type="GO" id="GO:0016887">
    <property type="term" value="F:ATP hydrolysis activity"/>
    <property type="evidence" value="ECO:0007669"/>
    <property type="project" value="InterPro"/>
</dbReference>
<dbReference type="FunFam" id="3.40.50.300:FF:000482">
    <property type="entry name" value="Multidrug resistance-associated protein member 4"/>
    <property type="match status" value="1"/>
</dbReference>
<dbReference type="SUPFAM" id="SSF90123">
    <property type="entry name" value="ABC transporter transmembrane region"/>
    <property type="match status" value="2"/>
</dbReference>